<sequence>MSGPRLYRIRYTILESHTLIREHRKYPLNLPQAATIQGPQLRRPGVITLEVNPVEQRRLSQGEREAIQAPIHLQVEIPEEPQPLIRVVKEEEPLLLPLAERLAEPEPPHLWRIPERPVRQKHPNNPTPSPPPSAGTTHGSCLFCVPFLFVKEFSETPCYTEYHDYRSVKP</sequence>
<proteinExistence type="predicted"/>
<name>A0A1Q9YIY5_9FIRM</name>
<comment type="caution">
    <text evidence="2">The sequence shown here is derived from an EMBL/GenBank/DDBJ whole genome shotgun (WGS) entry which is preliminary data.</text>
</comment>
<dbReference type="AlphaFoldDB" id="A0A1Q9YIY5"/>
<dbReference type="EMBL" id="MPJZ01000073">
    <property type="protein sequence ID" value="OLU44277.1"/>
    <property type="molecule type" value="Genomic_DNA"/>
</dbReference>
<reference evidence="2 3" key="1">
    <citation type="submission" date="2016-11" db="EMBL/GenBank/DDBJ databases">
        <title>Description of two novel members of the family Erysipelotrichaceae: Ileibacterium lipovorans gen. nov., sp. nov. and Dubosiella newyorkensis, gen. nov., sp. nov.</title>
        <authorList>
            <person name="Cox L.M."/>
            <person name="Sohn J."/>
            <person name="Tyrrell K.L."/>
            <person name="Citron D.M."/>
            <person name="Lawson P.A."/>
            <person name="Patel N.B."/>
            <person name="Iizumi T."/>
            <person name="Perez-Perez G.I."/>
            <person name="Goldstein E.J."/>
            <person name="Blaser M.J."/>
        </authorList>
    </citation>
    <scope>NUCLEOTIDE SEQUENCE [LARGE SCALE GENOMIC DNA]</scope>
    <source>
        <strain evidence="2 3">NYU-BL-K8</strain>
    </source>
</reference>
<gene>
    <name evidence="2" type="ORF">BO223_08890</name>
</gene>
<dbReference type="Proteomes" id="UP000186758">
    <property type="component" value="Unassembled WGS sequence"/>
</dbReference>
<accession>A0A1Q9YIY5</accession>
<organism evidence="2 3">
    <name type="scientific">Faecalibaculum rodentium</name>
    <dbReference type="NCBI Taxonomy" id="1702221"/>
    <lineage>
        <taxon>Bacteria</taxon>
        <taxon>Bacillati</taxon>
        <taxon>Bacillota</taxon>
        <taxon>Erysipelotrichia</taxon>
        <taxon>Erysipelotrichales</taxon>
        <taxon>Erysipelotrichaceae</taxon>
        <taxon>Faecalibaculum</taxon>
    </lineage>
</organism>
<protein>
    <submittedName>
        <fullName evidence="2">Uncharacterized protein</fullName>
    </submittedName>
</protein>
<evidence type="ECO:0000313" key="3">
    <source>
        <dbReference type="Proteomes" id="UP000186758"/>
    </source>
</evidence>
<evidence type="ECO:0000313" key="2">
    <source>
        <dbReference type="EMBL" id="OLU44277.1"/>
    </source>
</evidence>
<feature type="region of interest" description="Disordered" evidence="1">
    <location>
        <begin position="115"/>
        <end position="136"/>
    </location>
</feature>
<evidence type="ECO:0000256" key="1">
    <source>
        <dbReference type="SAM" id="MobiDB-lite"/>
    </source>
</evidence>